<dbReference type="EMBL" id="PCGC01000083">
    <property type="protein sequence ID" value="PHL20454.1"/>
    <property type="molecule type" value="Genomic_DNA"/>
</dbReference>
<evidence type="ECO:0000259" key="1">
    <source>
        <dbReference type="Pfam" id="PF04313"/>
    </source>
</evidence>
<protein>
    <submittedName>
        <fullName evidence="2">Restriction endonuclease subunit R</fullName>
    </submittedName>
</protein>
<dbReference type="InterPro" id="IPR007409">
    <property type="entry name" value="Restrct_endonuc_type1_HsdR_N"/>
</dbReference>
<dbReference type="CDD" id="cd22332">
    <property type="entry name" value="HsdR_N"/>
    <property type="match status" value="1"/>
</dbReference>
<evidence type="ECO:0000313" key="3">
    <source>
        <dbReference type="Proteomes" id="UP000224303"/>
    </source>
</evidence>
<organism evidence="2 3">
    <name type="scientific">Enterococcus faecium</name>
    <name type="common">Streptococcus faecium</name>
    <dbReference type="NCBI Taxonomy" id="1352"/>
    <lineage>
        <taxon>Bacteria</taxon>
        <taxon>Bacillati</taxon>
        <taxon>Bacillota</taxon>
        <taxon>Bacilli</taxon>
        <taxon>Lactobacillales</taxon>
        <taxon>Enterococcaceae</taxon>
        <taxon>Enterococcus</taxon>
    </lineage>
</organism>
<dbReference type="Pfam" id="PF04313">
    <property type="entry name" value="HSDR_N"/>
    <property type="match status" value="1"/>
</dbReference>
<dbReference type="AlphaFoldDB" id="A0A2D0C5G2"/>
<dbReference type="Proteomes" id="UP000224303">
    <property type="component" value="Unassembled WGS sequence"/>
</dbReference>
<reference evidence="2 3" key="1">
    <citation type="submission" date="2017-10" db="EMBL/GenBank/DDBJ databases">
        <title>Draft genomes of the Enterococcus faecium isolated from human feces before and after Helicobacter pylori eradication therapy.</title>
        <authorList>
            <person name="Prianichniikov N.A."/>
            <person name="Glushchenko O.E."/>
            <person name="Malakhova M.V."/>
        </authorList>
    </citation>
    <scope>NUCLEOTIDE SEQUENCE [LARGE SCALE GENOMIC DNA]</scope>
    <source>
        <strain evidence="2 3">Hp_5-7</strain>
    </source>
</reference>
<keyword evidence="2" id="KW-0378">Hydrolase</keyword>
<proteinExistence type="predicted"/>
<name>A0A2D0C5G2_ENTFC</name>
<dbReference type="GO" id="GO:0009035">
    <property type="term" value="F:type I site-specific deoxyribonuclease activity"/>
    <property type="evidence" value="ECO:0007669"/>
    <property type="project" value="UniProtKB-EC"/>
</dbReference>
<dbReference type="GO" id="GO:0005524">
    <property type="term" value="F:ATP binding"/>
    <property type="evidence" value="ECO:0007669"/>
    <property type="project" value="UniProtKB-KW"/>
</dbReference>
<sequence length="156" mass="17560">MLELSFEKEVVKTLTTGSNQWVERKDLYGATPNQLWANFRDKLNNNNYAKLQGHPLTDTEFNQVKRAIEVPTPYEAAKLLAAENGIGKVEVERDDAKLGTVTLKLFWKADVAGGKSSYEVVRQAVRPRLAGTQDVNPDRRFDVTLLINGLPLIQFD</sequence>
<gene>
    <name evidence="2" type="ORF">CQR37_14250</name>
</gene>
<keyword evidence="2" id="KW-0540">Nuclease</keyword>
<evidence type="ECO:0000313" key="2">
    <source>
        <dbReference type="EMBL" id="PHL20454.1"/>
    </source>
</evidence>
<comment type="caution">
    <text evidence="2">The sequence shown here is derived from an EMBL/GenBank/DDBJ whole genome shotgun (WGS) entry which is preliminary data.</text>
</comment>
<dbReference type="GO" id="GO:0003677">
    <property type="term" value="F:DNA binding"/>
    <property type="evidence" value="ECO:0007669"/>
    <property type="project" value="UniProtKB-KW"/>
</dbReference>
<dbReference type="GO" id="GO:0009307">
    <property type="term" value="P:DNA restriction-modification system"/>
    <property type="evidence" value="ECO:0007669"/>
    <property type="project" value="UniProtKB-KW"/>
</dbReference>
<keyword evidence="2" id="KW-0255">Endonuclease</keyword>
<accession>A0A2D0C5G2</accession>
<feature type="domain" description="Restriction endonuclease type I HsdR N-terminal" evidence="1">
    <location>
        <begin position="28"/>
        <end position="155"/>
    </location>
</feature>